<dbReference type="InterPro" id="IPR003439">
    <property type="entry name" value="ABC_transporter-like_ATP-bd"/>
</dbReference>
<dbReference type="RefSeq" id="WP_227178339.1">
    <property type="nucleotide sequence ID" value="NZ_JAJBZT010000002.1"/>
</dbReference>
<evidence type="ECO:0000256" key="4">
    <source>
        <dbReference type="ARBA" id="ARBA00022692"/>
    </source>
</evidence>
<dbReference type="Pfam" id="PF06472">
    <property type="entry name" value="ABC_membrane_2"/>
    <property type="match status" value="1"/>
</dbReference>
<keyword evidence="13" id="KW-1185">Reference proteome</keyword>
<dbReference type="SMART" id="SM00382">
    <property type="entry name" value="AAA"/>
    <property type="match status" value="1"/>
</dbReference>
<evidence type="ECO:0000256" key="5">
    <source>
        <dbReference type="ARBA" id="ARBA00022741"/>
    </source>
</evidence>
<dbReference type="EMBL" id="JAJBZT010000002">
    <property type="protein sequence ID" value="MCB6182524.1"/>
    <property type="molecule type" value="Genomic_DNA"/>
</dbReference>
<sequence length="595" mass="67651">MDWNHEVSTSLLWLVKAFFITVIIFSVTCFTLARTTKWGRQIADIAWPYFCPKRSKKPLATVALLLLFTLFSVRMNVLFSFWYNGFYNALQKVDAKAFWLFLAIFSVLATIHVVRALLYYYLQQSFQIRWRVWLNERFLGRWTKEQAYFRTQYLAEDADNPDQRIQQDINTFTDSTMTLSLGLVDAVVSLIEFTTILWGLSGALHLFGTDIPRAMVFLVYIYVFIATLLAIRIGRPLVKLNFLNEQLSANYRYALIRLREYGESVAFFKGEKIERGILDNRFFAVIANAWEIVFRSIKFQGFNLTISQAAVVFPFIVQAPRFLSKQISLGDVMQTSQAFGQVQDALSFIRTSYDSFANYRAVINRLTGFSRAINAADRLPTADIEIGEKLETRHLCVLSPTEETMLTDLNLSVGKGESLLIKGKSGSGKTTLLRSLAGLWPFASGHVVIPEADKRLFLSQKAYMPLGSLKMGLCYPLAEEAFSDAEICDVLQKVQLGHLGKRITEEEDWTRILSLGEQQRLAFGRALLSKPEAIFLDEATSAMDEGLEDAMYSMLRSELPNTLIVSVGHRSTLIAHHQYSLVLEGKGSWRLQENS</sequence>
<keyword evidence="5" id="KW-0547">Nucleotide-binding</keyword>
<evidence type="ECO:0000256" key="1">
    <source>
        <dbReference type="ARBA" id="ARBA00004651"/>
    </source>
</evidence>
<dbReference type="PANTHER" id="PTHR11384">
    <property type="entry name" value="ATP-BINDING CASSETTE, SUB-FAMILY D MEMBER"/>
    <property type="match status" value="1"/>
</dbReference>
<keyword evidence="4 9" id="KW-0812">Transmembrane</keyword>
<dbReference type="InterPro" id="IPR011527">
    <property type="entry name" value="ABC1_TM_dom"/>
</dbReference>
<feature type="domain" description="ABC transporter" evidence="10">
    <location>
        <begin position="390"/>
        <end position="595"/>
    </location>
</feature>
<dbReference type="PANTHER" id="PTHR11384:SF59">
    <property type="entry name" value="LYSOSOMAL COBALAMIN TRANSPORTER ABCD4"/>
    <property type="match status" value="1"/>
</dbReference>
<organism evidence="12 13">
    <name type="scientific">Leeia speluncae</name>
    <dbReference type="NCBI Taxonomy" id="2884804"/>
    <lineage>
        <taxon>Bacteria</taxon>
        <taxon>Pseudomonadati</taxon>
        <taxon>Pseudomonadota</taxon>
        <taxon>Betaproteobacteria</taxon>
        <taxon>Neisseriales</taxon>
        <taxon>Leeiaceae</taxon>
        <taxon>Leeia</taxon>
    </lineage>
</organism>
<feature type="transmembrane region" description="Helical" evidence="9">
    <location>
        <begin position="179"/>
        <end position="199"/>
    </location>
</feature>
<keyword evidence="6 12" id="KW-0067">ATP-binding</keyword>
<evidence type="ECO:0000313" key="12">
    <source>
        <dbReference type="EMBL" id="MCB6182524.1"/>
    </source>
</evidence>
<evidence type="ECO:0000259" key="10">
    <source>
        <dbReference type="PROSITE" id="PS50893"/>
    </source>
</evidence>
<keyword evidence="3" id="KW-1003">Cell membrane</keyword>
<evidence type="ECO:0000256" key="8">
    <source>
        <dbReference type="ARBA" id="ARBA00023136"/>
    </source>
</evidence>
<dbReference type="Pfam" id="PF00005">
    <property type="entry name" value="ABC_tran"/>
    <property type="match status" value="1"/>
</dbReference>
<protein>
    <submittedName>
        <fullName evidence="12">ABC transporter ATP-binding protein/permease</fullName>
    </submittedName>
</protein>
<dbReference type="SUPFAM" id="SSF52540">
    <property type="entry name" value="P-loop containing nucleoside triphosphate hydrolases"/>
    <property type="match status" value="1"/>
</dbReference>
<gene>
    <name evidence="12" type="ORF">LIN78_03040</name>
</gene>
<proteinExistence type="predicted"/>
<evidence type="ECO:0000313" key="13">
    <source>
        <dbReference type="Proteomes" id="UP001165395"/>
    </source>
</evidence>
<reference evidence="12" key="1">
    <citation type="submission" date="2021-10" db="EMBL/GenBank/DDBJ databases">
        <title>The complete genome sequence of Leeia sp. TBRC 13508.</title>
        <authorList>
            <person name="Charoenyingcharoen P."/>
            <person name="Yukphan P."/>
        </authorList>
    </citation>
    <scope>NUCLEOTIDE SEQUENCE</scope>
    <source>
        <strain evidence="12">TBRC 13508</strain>
    </source>
</reference>
<feature type="transmembrane region" description="Helical" evidence="9">
    <location>
        <begin position="12"/>
        <end position="33"/>
    </location>
</feature>
<keyword evidence="7 9" id="KW-1133">Transmembrane helix</keyword>
<feature type="domain" description="ABC transmembrane type-1" evidence="11">
    <location>
        <begin position="59"/>
        <end position="358"/>
    </location>
</feature>
<feature type="transmembrane region" description="Helical" evidence="9">
    <location>
        <begin position="98"/>
        <end position="122"/>
    </location>
</feature>
<dbReference type="PROSITE" id="PS50929">
    <property type="entry name" value="ABC_TM1F"/>
    <property type="match status" value="1"/>
</dbReference>
<dbReference type="InterPro" id="IPR050835">
    <property type="entry name" value="ABC_transporter_sub-D"/>
</dbReference>
<evidence type="ECO:0000259" key="11">
    <source>
        <dbReference type="PROSITE" id="PS50929"/>
    </source>
</evidence>
<evidence type="ECO:0000256" key="3">
    <source>
        <dbReference type="ARBA" id="ARBA00022475"/>
    </source>
</evidence>
<feature type="transmembrane region" description="Helical" evidence="9">
    <location>
        <begin position="62"/>
        <end position="83"/>
    </location>
</feature>
<name>A0ABS8D2X4_9NEIS</name>
<dbReference type="InterPro" id="IPR027417">
    <property type="entry name" value="P-loop_NTPase"/>
</dbReference>
<dbReference type="PROSITE" id="PS50893">
    <property type="entry name" value="ABC_TRANSPORTER_2"/>
    <property type="match status" value="1"/>
</dbReference>
<accession>A0ABS8D2X4</accession>
<dbReference type="InterPro" id="IPR017871">
    <property type="entry name" value="ABC_transporter-like_CS"/>
</dbReference>
<feature type="transmembrane region" description="Helical" evidence="9">
    <location>
        <begin position="211"/>
        <end position="231"/>
    </location>
</feature>
<evidence type="ECO:0000256" key="6">
    <source>
        <dbReference type="ARBA" id="ARBA00022840"/>
    </source>
</evidence>
<evidence type="ECO:0000256" key="9">
    <source>
        <dbReference type="SAM" id="Phobius"/>
    </source>
</evidence>
<dbReference type="PROSITE" id="PS00211">
    <property type="entry name" value="ABC_TRANSPORTER_1"/>
    <property type="match status" value="1"/>
</dbReference>
<comment type="subcellular location">
    <subcellularLocation>
        <location evidence="1">Cell membrane</location>
        <topology evidence="1">Multi-pass membrane protein</topology>
    </subcellularLocation>
</comment>
<dbReference type="GO" id="GO:0005524">
    <property type="term" value="F:ATP binding"/>
    <property type="evidence" value="ECO:0007669"/>
    <property type="project" value="UniProtKB-KW"/>
</dbReference>
<dbReference type="Proteomes" id="UP001165395">
    <property type="component" value="Unassembled WGS sequence"/>
</dbReference>
<dbReference type="Gene3D" id="1.20.1560.10">
    <property type="entry name" value="ABC transporter type 1, transmembrane domain"/>
    <property type="match status" value="1"/>
</dbReference>
<evidence type="ECO:0000256" key="7">
    <source>
        <dbReference type="ARBA" id="ARBA00022989"/>
    </source>
</evidence>
<dbReference type="SUPFAM" id="SSF90123">
    <property type="entry name" value="ABC transporter transmembrane region"/>
    <property type="match status" value="1"/>
</dbReference>
<dbReference type="Gene3D" id="3.40.50.300">
    <property type="entry name" value="P-loop containing nucleotide triphosphate hydrolases"/>
    <property type="match status" value="1"/>
</dbReference>
<dbReference type="InterPro" id="IPR036640">
    <property type="entry name" value="ABC1_TM_sf"/>
</dbReference>
<keyword evidence="8 9" id="KW-0472">Membrane</keyword>
<keyword evidence="2" id="KW-0813">Transport</keyword>
<dbReference type="CDD" id="cd03223">
    <property type="entry name" value="ABCD_peroxisomal_ALDP"/>
    <property type="match status" value="1"/>
</dbReference>
<dbReference type="InterPro" id="IPR003593">
    <property type="entry name" value="AAA+_ATPase"/>
</dbReference>
<comment type="caution">
    <text evidence="12">The sequence shown here is derived from an EMBL/GenBank/DDBJ whole genome shotgun (WGS) entry which is preliminary data.</text>
</comment>
<evidence type="ECO:0000256" key="2">
    <source>
        <dbReference type="ARBA" id="ARBA00022448"/>
    </source>
</evidence>